<comment type="caution">
    <text evidence="3">The sequence shown here is derived from an EMBL/GenBank/DDBJ whole genome shotgun (WGS) entry which is preliminary data.</text>
</comment>
<feature type="region of interest" description="Disordered" evidence="2">
    <location>
        <begin position="138"/>
        <end position="175"/>
    </location>
</feature>
<organism evidence="3 4">
    <name type="scientific">Alosa alosa</name>
    <name type="common">allis shad</name>
    <dbReference type="NCBI Taxonomy" id="278164"/>
    <lineage>
        <taxon>Eukaryota</taxon>
        <taxon>Metazoa</taxon>
        <taxon>Chordata</taxon>
        <taxon>Craniata</taxon>
        <taxon>Vertebrata</taxon>
        <taxon>Euteleostomi</taxon>
        <taxon>Actinopterygii</taxon>
        <taxon>Neopterygii</taxon>
        <taxon>Teleostei</taxon>
        <taxon>Clupei</taxon>
        <taxon>Clupeiformes</taxon>
        <taxon>Clupeoidei</taxon>
        <taxon>Clupeidae</taxon>
        <taxon>Alosa</taxon>
    </lineage>
</organism>
<feature type="region of interest" description="Disordered" evidence="2">
    <location>
        <begin position="34"/>
        <end position="69"/>
    </location>
</feature>
<dbReference type="GO" id="GO:1900026">
    <property type="term" value="P:positive regulation of substrate adhesion-dependent cell spreading"/>
    <property type="evidence" value="ECO:0007669"/>
    <property type="project" value="TreeGrafter"/>
</dbReference>
<dbReference type="GO" id="GO:0015629">
    <property type="term" value="C:actin cytoskeleton"/>
    <property type="evidence" value="ECO:0007669"/>
    <property type="project" value="TreeGrafter"/>
</dbReference>
<evidence type="ECO:0000313" key="3">
    <source>
        <dbReference type="EMBL" id="KAG5279096.1"/>
    </source>
</evidence>
<evidence type="ECO:0000313" key="4">
    <source>
        <dbReference type="Proteomes" id="UP000823561"/>
    </source>
</evidence>
<accession>A0AAV6H034</accession>
<keyword evidence="4" id="KW-1185">Reference proteome</keyword>
<dbReference type="PANTHER" id="PTHR17271:SF14">
    <property type="entry name" value="TRIO AND F-ACTIN-BINDING PROTEIN-LIKE ISOFORM X1"/>
    <property type="match status" value="1"/>
</dbReference>
<evidence type="ECO:0000256" key="1">
    <source>
        <dbReference type="SAM" id="Coils"/>
    </source>
</evidence>
<dbReference type="EMBL" id="JADWDJ010000007">
    <property type="protein sequence ID" value="KAG5279096.1"/>
    <property type="molecule type" value="Genomic_DNA"/>
</dbReference>
<feature type="coiled-coil region" evidence="1">
    <location>
        <begin position="218"/>
        <end position="271"/>
    </location>
</feature>
<sequence length="456" mass="51310">MKDKEISMICDPPSEHYLPHFRCHGSRSEIVGSKANSLDVDQDESNLVRAPLTNQREAGEGRDRDQERRLEDRTRWFQEGVLCSDGVCTRWDTIELKKGTSQATDQLADNIVGESKDIDRKWEVFERLPFGEMKSLCLDGSPNHDSSNEGEVLSPRQRREVLRSGQTEGSSSAGVGGLSAGVGGLSAGVGGQCAGVGGLCGPTAPCVPRLRALEQLYEESLEAAQRDHERRIEELQKEKERLLMKEAQAAAKTMEALRKAHQEELEKAKGLVGREALTESRKPLCEAGELQVELDGLSERYSDKCVELSRIQESSRDTYSEMEHQTVIEHLRKENQELQSRLTEEITLMRAFITGQRSQSQLIFYGSHDHSSSDMEVLLRAKDNEIMYLQKEISCLRNEVVSLMKEKQSVCERFKEVYVELSRVRGASERELGCLREHLNLTIAAVQEQQHMSSST</sequence>
<protein>
    <submittedName>
        <fullName evidence="3">Uncharacterized protein</fullName>
    </submittedName>
</protein>
<evidence type="ECO:0000256" key="2">
    <source>
        <dbReference type="SAM" id="MobiDB-lite"/>
    </source>
</evidence>
<dbReference type="InterPro" id="IPR052223">
    <property type="entry name" value="Actin_Cytoskeleton_Reg"/>
</dbReference>
<proteinExistence type="predicted"/>
<gene>
    <name evidence="3" type="ORF">AALO_G00106040</name>
</gene>
<feature type="coiled-coil region" evidence="1">
    <location>
        <begin position="321"/>
        <end position="348"/>
    </location>
</feature>
<dbReference type="Proteomes" id="UP000823561">
    <property type="component" value="Chromosome 7"/>
</dbReference>
<feature type="compositionally biased region" description="Basic and acidic residues" evidence="2">
    <location>
        <begin position="57"/>
        <end position="69"/>
    </location>
</feature>
<dbReference type="AlphaFoldDB" id="A0AAV6H034"/>
<reference evidence="3" key="1">
    <citation type="submission" date="2020-10" db="EMBL/GenBank/DDBJ databases">
        <title>Chromosome-scale genome assembly of the Allis shad, Alosa alosa.</title>
        <authorList>
            <person name="Margot Z."/>
            <person name="Christophe K."/>
            <person name="Cabau C."/>
            <person name="Louis A."/>
            <person name="Berthelot C."/>
            <person name="Parey E."/>
            <person name="Roest Crollius H."/>
            <person name="Montfort J."/>
            <person name="Robinson-Rechavi M."/>
            <person name="Bucao C."/>
            <person name="Bouchez O."/>
            <person name="Gislard M."/>
            <person name="Lluch J."/>
            <person name="Milhes M."/>
            <person name="Lampietro C."/>
            <person name="Lopez Roques C."/>
            <person name="Donnadieu C."/>
            <person name="Braasch I."/>
            <person name="Desvignes T."/>
            <person name="Postlethwait J."/>
            <person name="Bobe J."/>
            <person name="Guiguen Y."/>
        </authorList>
    </citation>
    <scope>NUCLEOTIDE SEQUENCE</scope>
    <source>
        <strain evidence="3">M-15738</strain>
        <tissue evidence="3">Blood</tissue>
    </source>
</reference>
<name>A0AAV6H034_9TELE</name>
<dbReference type="PANTHER" id="PTHR17271">
    <property type="entry name" value="PLECKSTRIN HOMOLOGY PH DOMAIN-CONTAINING PROTEIN"/>
    <property type="match status" value="1"/>
</dbReference>
<dbReference type="GO" id="GO:0051015">
    <property type="term" value="F:actin filament binding"/>
    <property type="evidence" value="ECO:0007669"/>
    <property type="project" value="TreeGrafter"/>
</dbReference>
<keyword evidence="1" id="KW-0175">Coiled coil</keyword>
<feature type="coiled-coil region" evidence="1">
    <location>
        <begin position="379"/>
        <end position="406"/>
    </location>
</feature>